<feature type="domain" description="TonB-dependent receptor-like beta-barrel" evidence="11">
    <location>
        <begin position="262"/>
        <end position="667"/>
    </location>
</feature>
<dbReference type="Gene3D" id="2.40.170.20">
    <property type="entry name" value="TonB-dependent receptor, beta-barrel domain"/>
    <property type="match status" value="1"/>
</dbReference>
<evidence type="ECO:0000256" key="6">
    <source>
        <dbReference type="ARBA" id="ARBA00023136"/>
    </source>
</evidence>
<evidence type="ECO:0000313" key="14">
    <source>
        <dbReference type="Proteomes" id="UP000317691"/>
    </source>
</evidence>
<evidence type="ECO:0000259" key="12">
    <source>
        <dbReference type="Pfam" id="PF07715"/>
    </source>
</evidence>
<dbReference type="AlphaFoldDB" id="A0A538TRQ8"/>
<dbReference type="CDD" id="cd01347">
    <property type="entry name" value="ligand_gated_channel"/>
    <property type="match status" value="1"/>
</dbReference>
<evidence type="ECO:0000256" key="4">
    <source>
        <dbReference type="ARBA" id="ARBA00022692"/>
    </source>
</evidence>
<dbReference type="PROSITE" id="PS52016">
    <property type="entry name" value="TONB_DEPENDENT_REC_3"/>
    <property type="match status" value="1"/>
</dbReference>
<dbReference type="InterPro" id="IPR012910">
    <property type="entry name" value="Plug_dom"/>
</dbReference>
<feature type="domain" description="TonB-dependent receptor plug" evidence="12">
    <location>
        <begin position="127"/>
        <end position="236"/>
    </location>
</feature>
<proteinExistence type="inferred from homology"/>
<organism evidence="13 14">
    <name type="scientific">Eiseniibacteriota bacterium</name>
    <dbReference type="NCBI Taxonomy" id="2212470"/>
    <lineage>
        <taxon>Bacteria</taxon>
        <taxon>Candidatus Eiseniibacteriota</taxon>
    </lineage>
</organism>
<dbReference type="EMBL" id="VBOZ01000009">
    <property type="protein sequence ID" value="TMQ66310.1"/>
    <property type="molecule type" value="Genomic_DNA"/>
</dbReference>
<keyword evidence="2 8" id="KW-0813">Transport</keyword>
<evidence type="ECO:0000256" key="5">
    <source>
        <dbReference type="ARBA" id="ARBA00023077"/>
    </source>
</evidence>
<comment type="caution">
    <text evidence="13">The sequence shown here is derived from an EMBL/GenBank/DDBJ whole genome shotgun (WGS) entry which is preliminary data.</text>
</comment>
<dbReference type="GO" id="GO:0044718">
    <property type="term" value="P:siderophore transmembrane transport"/>
    <property type="evidence" value="ECO:0007669"/>
    <property type="project" value="TreeGrafter"/>
</dbReference>
<dbReference type="InterPro" id="IPR036942">
    <property type="entry name" value="Beta-barrel_TonB_sf"/>
</dbReference>
<keyword evidence="7 8" id="KW-0998">Cell outer membrane</keyword>
<evidence type="ECO:0000256" key="9">
    <source>
        <dbReference type="RuleBase" id="RU003357"/>
    </source>
</evidence>
<dbReference type="InterPro" id="IPR000531">
    <property type="entry name" value="Beta-barrel_TonB"/>
</dbReference>
<dbReference type="Proteomes" id="UP000317691">
    <property type="component" value="Unassembled WGS sequence"/>
</dbReference>
<dbReference type="SUPFAM" id="SSF56935">
    <property type="entry name" value="Porins"/>
    <property type="match status" value="1"/>
</dbReference>
<keyword evidence="3 8" id="KW-1134">Transmembrane beta strand</keyword>
<dbReference type="GO" id="GO:0009279">
    <property type="term" value="C:cell outer membrane"/>
    <property type="evidence" value="ECO:0007669"/>
    <property type="project" value="UniProtKB-SubCell"/>
</dbReference>
<feature type="region of interest" description="Disordered" evidence="10">
    <location>
        <begin position="1"/>
        <end position="39"/>
    </location>
</feature>
<evidence type="ECO:0000259" key="11">
    <source>
        <dbReference type="Pfam" id="PF00593"/>
    </source>
</evidence>
<evidence type="ECO:0000256" key="3">
    <source>
        <dbReference type="ARBA" id="ARBA00022452"/>
    </source>
</evidence>
<keyword evidence="5 9" id="KW-0798">TonB box</keyword>
<dbReference type="InterPro" id="IPR039426">
    <property type="entry name" value="TonB-dep_rcpt-like"/>
</dbReference>
<dbReference type="Pfam" id="PF07715">
    <property type="entry name" value="Plug"/>
    <property type="match status" value="1"/>
</dbReference>
<comment type="similarity">
    <text evidence="8 9">Belongs to the TonB-dependent receptor family.</text>
</comment>
<keyword evidence="4 8" id="KW-0812">Transmembrane</keyword>
<reference evidence="13 14" key="1">
    <citation type="journal article" date="2019" name="Nat. Microbiol.">
        <title>Mediterranean grassland soil C-N compound turnover is dependent on rainfall and depth, and is mediated by genomically divergent microorganisms.</title>
        <authorList>
            <person name="Diamond S."/>
            <person name="Andeer P.F."/>
            <person name="Li Z."/>
            <person name="Crits-Christoph A."/>
            <person name="Burstein D."/>
            <person name="Anantharaman K."/>
            <person name="Lane K.R."/>
            <person name="Thomas B.C."/>
            <person name="Pan C."/>
            <person name="Northen T.R."/>
            <person name="Banfield J.F."/>
        </authorList>
    </citation>
    <scope>NUCLEOTIDE SEQUENCE [LARGE SCALE GENOMIC DNA]</scope>
    <source>
        <strain evidence="13">WS_9</strain>
    </source>
</reference>
<sequence>MSGYRRARASEIRLPRHGRQVTRLLPDAPANRHKGPASKCRSTTLLPEVAGARGDRDVRVSSGPEFRGGPLKQIREILVVAALALATLPAASRAETLAEPPEALKQLSLDELFDLEVTSVSQKPEPVSKTAAAVHVVTADDLRRMGVVSIPEALRYIPGVEVARVDSRSYAITARGFNGTVANKLLVLMDGRSVYTPLYSGVFWDVQDAFMEDIEQIEVIRGPGATVWGANAVNGVINIISKSAASTQGFLVTGGGGNRERGFGGARYGGTLGPKAFFRVYGKDYDRGPSLRPNGDEAGDASRLWQGGLRTDWAPTPADGVTVQGDIYGSSIDQRNRDATEMSGGNALAHWTRRFSERSSFQVQAYYDRTKRDVPSVFGETLDSYDLTLNHRFAAAARHDVVWGLGYRLTSDDVRNSPGLAFLPPRLTHRLYTGFVQDEVTLSANRLFLTVGSKIEHNDYTDFEYQPGVRLAWTPTPTQTIWGAASRAVRAPSRIDRDLFVPSQPPYFLAGDSSFVSEVLIAYELGYKAQPTSDLTASVSTFYNTYDKLRSLEMASLPLLLGNGLEGRTYGVEAEATCQVVSRWRLSAGYTFLRLILDVDPTSTDTQQERQEGDSPRHQAFLRSSLKLPHALTFDASARFVDRIPNQNVPGNTICDARLAWQPTKTAEFAVVGQGIFDSRHPEFGMPRTRREVGRSIYGKLSCWF</sequence>
<keyword evidence="6 8" id="KW-0472">Membrane</keyword>
<dbReference type="Gene3D" id="2.170.130.10">
    <property type="entry name" value="TonB-dependent receptor, plug domain"/>
    <property type="match status" value="1"/>
</dbReference>
<evidence type="ECO:0000256" key="2">
    <source>
        <dbReference type="ARBA" id="ARBA00022448"/>
    </source>
</evidence>
<evidence type="ECO:0000313" key="13">
    <source>
        <dbReference type="EMBL" id="TMQ66310.1"/>
    </source>
</evidence>
<keyword evidence="13" id="KW-0675">Receptor</keyword>
<dbReference type="PANTHER" id="PTHR30069:SF37">
    <property type="entry name" value="FERRIC VIBRIOBACTIN RECEPTOR VIUA"/>
    <property type="match status" value="1"/>
</dbReference>
<evidence type="ECO:0000256" key="8">
    <source>
        <dbReference type="PROSITE-ProRule" id="PRU01360"/>
    </source>
</evidence>
<protein>
    <submittedName>
        <fullName evidence="13">TonB-dependent receptor</fullName>
    </submittedName>
</protein>
<comment type="subcellular location">
    <subcellularLocation>
        <location evidence="1 8">Cell outer membrane</location>
        <topology evidence="1 8">Multi-pass membrane protein</topology>
    </subcellularLocation>
</comment>
<evidence type="ECO:0000256" key="1">
    <source>
        <dbReference type="ARBA" id="ARBA00004571"/>
    </source>
</evidence>
<dbReference type="InterPro" id="IPR037066">
    <property type="entry name" value="Plug_dom_sf"/>
</dbReference>
<gene>
    <name evidence="13" type="ORF">E6K79_02865</name>
</gene>
<dbReference type="GO" id="GO:0015344">
    <property type="term" value="F:siderophore uptake transmembrane transporter activity"/>
    <property type="evidence" value="ECO:0007669"/>
    <property type="project" value="TreeGrafter"/>
</dbReference>
<dbReference type="PANTHER" id="PTHR30069">
    <property type="entry name" value="TONB-DEPENDENT OUTER MEMBRANE RECEPTOR"/>
    <property type="match status" value="1"/>
</dbReference>
<evidence type="ECO:0000256" key="7">
    <source>
        <dbReference type="ARBA" id="ARBA00023237"/>
    </source>
</evidence>
<evidence type="ECO:0000256" key="10">
    <source>
        <dbReference type="SAM" id="MobiDB-lite"/>
    </source>
</evidence>
<name>A0A538TRQ8_UNCEI</name>
<accession>A0A538TRQ8</accession>
<dbReference type="Pfam" id="PF00593">
    <property type="entry name" value="TonB_dep_Rec_b-barrel"/>
    <property type="match status" value="1"/>
</dbReference>